<dbReference type="EMBL" id="JACVVK020000561">
    <property type="protein sequence ID" value="KAK7466008.1"/>
    <property type="molecule type" value="Genomic_DNA"/>
</dbReference>
<dbReference type="AlphaFoldDB" id="A0ABD0J8W2"/>
<proteinExistence type="predicted"/>
<gene>
    <name evidence="1" type="ORF">BaRGS_00037445</name>
</gene>
<accession>A0ABD0J8W2</accession>
<dbReference type="Proteomes" id="UP001519460">
    <property type="component" value="Unassembled WGS sequence"/>
</dbReference>
<sequence length="221" mass="24883">MQAARSPECNVQFLAVGDSGNRECSPLQRPVISTCNQTGLWSCYHQHVDYACANFTSVVFGKYKNVFCALCNGRYDYQRVKYDLLRWGGDQSNMARVSFFALLQLDDDDPDTVTSSSARASEYSNTTRPDCQQGHVLHPFTCKCRPLSCWPGMQLKGDNCTDVFSRSNHFGVHVCARFTISSNDVINMETYKRFAFSVVFGCFSSCILSEPHSVIRFSVHV</sequence>
<name>A0ABD0J8W2_9CAEN</name>
<protein>
    <submittedName>
        <fullName evidence="1">Uncharacterized protein</fullName>
    </submittedName>
</protein>
<organism evidence="1 2">
    <name type="scientific">Batillaria attramentaria</name>
    <dbReference type="NCBI Taxonomy" id="370345"/>
    <lineage>
        <taxon>Eukaryota</taxon>
        <taxon>Metazoa</taxon>
        <taxon>Spiralia</taxon>
        <taxon>Lophotrochozoa</taxon>
        <taxon>Mollusca</taxon>
        <taxon>Gastropoda</taxon>
        <taxon>Caenogastropoda</taxon>
        <taxon>Sorbeoconcha</taxon>
        <taxon>Cerithioidea</taxon>
        <taxon>Batillariidae</taxon>
        <taxon>Batillaria</taxon>
    </lineage>
</organism>
<reference evidence="1 2" key="1">
    <citation type="journal article" date="2023" name="Sci. Data">
        <title>Genome assembly of the Korean intertidal mud-creeper Batillaria attramentaria.</title>
        <authorList>
            <person name="Patra A.K."/>
            <person name="Ho P.T."/>
            <person name="Jun S."/>
            <person name="Lee S.J."/>
            <person name="Kim Y."/>
            <person name="Won Y.J."/>
        </authorList>
    </citation>
    <scope>NUCLEOTIDE SEQUENCE [LARGE SCALE GENOMIC DNA]</scope>
    <source>
        <strain evidence="1">Wonlab-2016</strain>
    </source>
</reference>
<comment type="caution">
    <text evidence="1">The sequence shown here is derived from an EMBL/GenBank/DDBJ whole genome shotgun (WGS) entry which is preliminary data.</text>
</comment>
<evidence type="ECO:0000313" key="2">
    <source>
        <dbReference type="Proteomes" id="UP001519460"/>
    </source>
</evidence>
<keyword evidence="2" id="KW-1185">Reference proteome</keyword>
<evidence type="ECO:0000313" key="1">
    <source>
        <dbReference type="EMBL" id="KAK7466008.1"/>
    </source>
</evidence>